<keyword evidence="1" id="KW-0808">Transferase</keyword>
<gene>
    <name evidence="1" type="ORF">NX801_09695</name>
</gene>
<dbReference type="NCBIfam" id="NF006734">
    <property type="entry name" value="PRK09266.1"/>
    <property type="match status" value="1"/>
</dbReference>
<dbReference type="Gene3D" id="3.20.10.10">
    <property type="entry name" value="D-amino Acid Aminotransferase, subunit A, domain 2"/>
    <property type="match status" value="1"/>
</dbReference>
<evidence type="ECO:0000313" key="2">
    <source>
        <dbReference type="Proteomes" id="UP001431313"/>
    </source>
</evidence>
<sequence length="261" mass="28423">MATLNGRPATAEDLLPLALTSLGHFTSMRVDAERRVRGLSMHLERLVRDCEVVWGATLDPDCVLTHIRLALEGRDDVPCTIRVTVYDPAVNMGRPVDAVEPAVLVTVRPAGELSPPPMRVRSVRYERDLPLVKHTGLFGSLHIRRTAQATGYDDALFIGPDDRVSEGVTWNIGFIDQNDSVVWPQAPVLPGVTMALLQQHAAHQVTPITLDEAKGMKAAFATNVSVGVRAISAIDHTPLAIEHPVLTTLRDAYRAIPGDTI</sequence>
<dbReference type="Proteomes" id="UP001431313">
    <property type="component" value="Unassembled WGS sequence"/>
</dbReference>
<protein>
    <submittedName>
        <fullName evidence="1">Aminotransferase class IV family protein</fullName>
    </submittedName>
</protein>
<dbReference type="Pfam" id="PF01063">
    <property type="entry name" value="Aminotran_4"/>
    <property type="match status" value="1"/>
</dbReference>
<accession>A0ABT2CEU6</accession>
<dbReference type="EMBL" id="JANUGQ010000006">
    <property type="protein sequence ID" value="MCS0635935.1"/>
    <property type="molecule type" value="Genomic_DNA"/>
</dbReference>
<name>A0ABT2CEU6_9ACTN</name>
<keyword evidence="2" id="KW-1185">Reference proteome</keyword>
<comment type="caution">
    <text evidence="1">The sequence shown here is derived from an EMBL/GenBank/DDBJ whole genome shotgun (WGS) entry which is preliminary data.</text>
</comment>
<proteinExistence type="predicted"/>
<dbReference type="SUPFAM" id="SSF56752">
    <property type="entry name" value="D-aminoacid aminotransferase-like PLP-dependent enzymes"/>
    <property type="match status" value="1"/>
</dbReference>
<evidence type="ECO:0000313" key="1">
    <source>
        <dbReference type="EMBL" id="MCS0635935.1"/>
    </source>
</evidence>
<dbReference type="InterPro" id="IPR043132">
    <property type="entry name" value="BCAT-like_C"/>
</dbReference>
<reference evidence="1" key="1">
    <citation type="submission" date="2022-08" db="EMBL/GenBank/DDBJ databases">
        <authorList>
            <person name="Somphong A."/>
            <person name="Phongsopitanun W."/>
        </authorList>
    </citation>
    <scope>NUCLEOTIDE SEQUENCE</scope>
    <source>
        <strain evidence="1">LP05-1</strain>
    </source>
</reference>
<dbReference type="InterPro" id="IPR001544">
    <property type="entry name" value="Aminotrans_IV"/>
</dbReference>
<keyword evidence="1" id="KW-0032">Aminotransferase</keyword>
<organism evidence="1 2">
    <name type="scientific">Streptomyces pyxinae</name>
    <dbReference type="NCBI Taxonomy" id="2970734"/>
    <lineage>
        <taxon>Bacteria</taxon>
        <taxon>Bacillati</taxon>
        <taxon>Actinomycetota</taxon>
        <taxon>Actinomycetes</taxon>
        <taxon>Kitasatosporales</taxon>
        <taxon>Streptomycetaceae</taxon>
        <taxon>Streptomyces</taxon>
    </lineage>
</organism>
<dbReference type="RefSeq" id="WP_258786881.1">
    <property type="nucleotide sequence ID" value="NZ_JANUGQ010000006.1"/>
</dbReference>
<dbReference type="GO" id="GO:0008483">
    <property type="term" value="F:transaminase activity"/>
    <property type="evidence" value="ECO:0007669"/>
    <property type="project" value="UniProtKB-KW"/>
</dbReference>
<dbReference type="InterPro" id="IPR036038">
    <property type="entry name" value="Aminotransferase-like"/>
</dbReference>